<keyword evidence="8" id="KW-1185">Reference proteome</keyword>
<evidence type="ECO:0000259" key="6">
    <source>
        <dbReference type="Pfam" id="PF05699"/>
    </source>
</evidence>
<organism evidence="7 8">
    <name type="scientific">Phrynocephalus forsythii</name>
    <dbReference type="NCBI Taxonomy" id="171643"/>
    <lineage>
        <taxon>Eukaryota</taxon>
        <taxon>Metazoa</taxon>
        <taxon>Chordata</taxon>
        <taxon>Craniata</taxon>
        <taxon>Vertebrata</taxon>
        <taxon>Euteleostomi</taxon>
        <taxon>Lepidosauria</taxon>
        <taxon>Squamata</taxon>
        <taxon>Bifurcata</taxon>
        <taxon>Unidentata</taxon>
        <taxon>Episquamata</taxon>
        <taxon>Toxicofera</taxon>
        <taxon>Iguania</taxon>
        <taxon>Acrodonta</taxon>
        <taxon>Agamidae</taxon>
        <taxon>Agaminae</taxon>
        <taxon>Phrynocephalus</taxon>
    </lineage>
</organism>
<dbReference type="AlphaFoldDB" id="A0A9Q1B5Z9"/>
<keyword evidence="2" id="KW-0479">Metal-binding</keyword>
<reference evidence="7" key="1">
    <citation type="journal article" date="2023" name="DNA Res.">
        <title>Chromosome-level genome assembly of Phrynocephalus forsythii using third-generation DNA sequencing and Hi-C analysis.</title>
        <authorList>
            <person name="Qi Y."/>
            <person name="Zhao W."/>
            <person name="Zhao Y."/>
            <person name="Niu C."/>
            <person name="Cao S."/>
            <person name="Zhang Y."/>
        </authorList>
    </citation>
    <scope>NUCLEOTIDE SEQUENCE</scope>
    <source>
        <tissue evidence="7">Muscle</tissue>
    </source>
</reference>
<dbReference type="InterPro" id="IPR008906">
    <property type="entry name" value="HATC_C_dom"/>
</dbReference>
<evidence type="ECO:0000256" key="4">
    <source>
        <dbReference type="ARBA" id="ARBA00022833"/>
    </source>
</evidence>
<dbReference type="SUPFAM" id="SSF53098">
    <property type="entry name" value="Ribonuclease H-like"/>
    <property type="match status" value="1"/>
</dbReference>
<evidence type="ECO:0000256" key="1">
    <source>
        <dbReference type="ARBA" id="ARBA00004123"/>
    </source>
</evidence>
<dbReference type="OrthoDB" id="10057873at2759"/>
<evidence type="ECO:0000313" key="7">
    <source>
        <dbReference type="EMBL" id="KAJ7341172.1"/>
    </source>
</evidence>
<evidence type="ECO:0000256" key="5">
    <source>
        <dbReference type="ARBA" id="ARBA00023242"/>
    </source>
</evidence>
<dbReference type="Proteomes" id="UP001142489">
    <property type="component" value="Unassembled WGS sequence"/>
</dbReference>
<dbReference type="GO" id="GO:0008270">
    <property type="term" value="F:zinc ion binding"/>
    <property type="evidence" value="ECO:0007669"/>
    <property type="project" value="UniProtKB-KW"/>
</dbReference>
<accession>A0A9Q1B5Z9</accession>
<feature type="domain" description="HAT C-terminal dimerisation" evidence="6">
    <location>
        <begin position="316"/>
        <end position="396"/>
    </location>
</feature>
<evidence type="ECO:0000313" key="8">
    <source>
        <dbReference type="Proteomes" id="UP001142489"/>
    </source>
</evidence>
<keyword evidence="5" id="KW-0539">Nucleus</keyword>
<dbReference type="GO" id="GO:0005634">
    <property type="term" value="C:nucleus"/>
    <property type="evidence" value="ECO:0007669"/>
    <property type="project" value="UniProtKB-SubCell"/>
</dbReference>
<dbReference type="InterPro" id="IPR052035">
    <property type="entry name" value="ZnF_BED_domain_contain"/>
</dbReference>
<gene>
    <name evidence="7" type="ORF">JRQ81_004980</name>
</gene>
<comment type="subcellular location">
    <subcellularLocation>
        <location evidence="1">Nucleus</location>
    </subcellularLocation>
</comment>
<protein>
    <recommendedName>
        <fullName evidence="6">HAT C-terminal dimerisation domain-containing protein</fullName>
    </recommendedName>
</protein>
<sequence>MCLVQQATSLVQIQPPLKRLACFAHTLQLCVRDGLKEANMNTALAKISKICSLLHTNTVFKDVFEIRFGPNVTIPQVTSTRWNSTLHCINAFLELDEERVRRVLDDVNQTNLVPSAREYSQLKELSHVLQPFLEATTVVQGDKGVTISAVVPSVVGLYHHLQHLQPVYLDSMVAALRDSLETRFAGILVIAGLLPLIKSEKPLDFHDYIYFIAAVLDPNFHFWWLQKISDNEEETAALKEKVLSELQHFCSTLKKNRPGLLSLPSQPSSTEVVSEGTPPQKKKACVSTSLFAYFKPNTGTSSDSDLTQLDFAAEMQYYSSLVLQSSELSPVNVLRFWGRHRKELRLLSAAALSVFLVPASSAPVEQVFSEGGILMRPHCPRLEANCVEKLVFLKCNLDKFE</sequence>
<dbReference type="GO" id="GO:0046983">
    <property type="term" value="F:protein dimerization activity"/>
    <property type="evidence" value="ECO:0007669"/>
    <property type="project" value="InterPro"/>
</dbReference>
<evidence type="ECO:0000256" key="3">
    <source>
        <dbReference type="ARBA" id="ARBA00022771"/>
    </source>
</evidence>
<dbReference type="InterPro" id="IPR012337">
    <property type="entry name" value="RNaseH-like_sf"/>
</dbReference>
<evidence type="ECO:0000256" key="2">
    <source>
        <dbReference type="ARBA" id="ARBA00022723"/>
    </source>
</evidence>
<proteinExistence type="predicted"/>
<dbReference type="PANTHER" id="PTHR46481:SF10">
    <property type="entry name" value="ZINC FINGER BED DOMAIN-CONTAINING PROTEIN 39"/>
    <property type="match status" value="1"/>
</dbReference>
<name>A0A9Q1B5Z9_9SAUR</name>
<keyword evidence="3" id="KW-0863">Zinc-finger</keyword>
<dbReference type="EMBL" id="JAPFRF010000002">
    <property type="protein sequence ID" value="KAJ7341172.1"/>
    <property type="molecule type" value="Genomic_DNA"/>
</dbReference>
<keyword evidence="4" id="KW-0862">Zinc</keyword>
<comment type="caution">
    <text evidence="7">The sequence shown here is derived from an EMBL/GenBank/DDBJ whole genome shotgun (WGS) entry which is preliminary data.</text>
</comment>
<dbReference type="PANTHER" id="PTHR46481">
    <property type="entry name" value="ZINC FINGER BED DOMAIN-CONTAINING PROTEIN 4"/>
    <property type="match status" value="1"/>
</dbReference>
<dbReference type="Pfam" id="PF05699">
    <property type="entry name" value="Dimer_Tnp_hAT"/>
    <property type="match status" value="1"/>
</dbReference>